<keyword evidence="1" id="KW-0732">Signal</keyword>
<evidence type="ECO:0000313" key="2">
    <source>
        <dbReference type="EMBL" id="KAJ5533170.1"/>
    </source>
</evidence>
<name>A0AAD6CQJ3_9EURO</name>
<feature type="chain" id="PRO_5041989064" description="Cyanovirin-N domain-containing protein" evidence="1">
    <location>
        <begin position="20"/>
        <end position="119"/>
    </location>
</feature>
<dbReference type="Proteomes" id="UP001220324">
    <property type="component" value="Unassembled WGS sequence"/>
</dbReference>
<gene>
    <name evidence="2" type="ORF">N7494_009722</name>
</gene>
<dbReference type="EMBL" id="JAQIZZ010000007">
    <property type="protein sequence ID" value="KAJ5533170.1"/>
    <property type="molecule type" value="Genomic_DNA"/>
</dbReference>
<sequence length="119" mass="12574">MHFTTLVASVTALAMSVSAVPSPATPANTRYVQLRLYGEPGCSAQNLGELGVYGDYVNSCQSFGDNEVESVSFEYAINNCTVSVYTGDSCDAGAQAVALNTCLSGDEEFHSYEVFCSSL</sequence>
<evidence type="ECO:0000313" key="3">
    <source>
        <dbReference type="Proteomes" id="UP001220324"/>
    </source>
</evidence>
<organism evidence="2 3">
    <name type="scientific">Penicillium frequentans</name>
    <dbReference type="NCBI Taxonomy" id="3151616"/>
    <lineage>
        <taxon>Eukaryota</taxon>
        <taxon>Fungi</taxon>
        <taxon>Dikarya</taxon>
        <taxon>Ascomycota</taxon>
        <taxon>Pezizomycotina</taxon>
        <taxon>Eurotiomycetes</taxon>
        <taxon>Eurotiomycetidae</taxon>
        <taxon>Eurotiales</taxon>
        <taxon>Aspergillaceae</taxon>
        <taxon>Penicillium</taxon>
    </lineage>
</organism>
<proteinExistence type="predicted"/>
<feature type="signal peptide" evidence="1">
    <location>
        <begin position="1"/>
        <end position="19"/>
    </location>
</feature>
<comment type="caution">
    <text evidence="2">The sequence shown here is derived from an EMBL/GenBank/DDBJ whole genome shotgun (WGS) entry which is preliminary data.</text>
</comment>
<protein>
    <recommendedName>
        <fullName evidence="4">Cyanovirin-N domain-containing protein</fullName>
    </recommendedName>
</protein>
<keyword evidence="3" id="KW-1185">Reference proteome</keyword>
<evidence type="ECO:0008006" key="4">
    <source>
        <dbReference type="Google" id="ProtNLM"/>
    </source>
</evidence>
<evidence type="ECO:0000256" key="1">
    <source>
        <dbReference type="SAM" id="SignalP"/>
    </source>
</evidence>
<dbReference type="AlphaFoldDB" id="A0AAD6CQJ3"/>
<reference evidence="2 3" key="1">
    <citation type="journal article" date="2023" name="IMA Fungus">
        <title>Comparative genomic study of the Penicillium genus elucidates a diverse pangenome and 15 lateral gene transfer events.</title>
        <authorList>
            <person name="Petersen C."/>
            <person name="Sorensen T."/>
            <person name="Nielsen M.R."/>
            <person name="Sondergaard T.E."/>
            <person name="Sorensen J.L."/>
            <person name="Fitzpatrick D.A."/>
            <person name="Frisvad J.C."/>
            <person name="Nielsen K.L."/>
        </authorList>
    </citation>
    <scope>NUCLEOTIDE SEQUENCE [LARGE SCALE GENOMIC DNA]</scope>
    <source>
        <strain evidence="2 3">IBT 35679</strain>
    </source>
</reference>
<accession>A0AAD6CQJ3</accession>